<dbReference type="GO" id="GO:0099402">
    <property type="term" value="P:plant organ development"/>
    <property type="evidence" value="ECO:0007669"/>
    <property type="project" value="UniProtKB-ARBA"/>
</dbReference>
<organism evidence="3 4">
    <name type="scientific">Arachis hypogaea</name>
    <name type="common">Peanut</name>
    <dbReference type="NCBI Taxonomy" id="3818"/>
    <lineage>
        <taxon>Eukaryota</taxon>
        <taxon>Viridiplantae</taxon>
        <taxon>Streptophyta</taxon>
        <taxon>Embryophyta</taxon>
        <taxon>Tracheophyta</taxon>
        <taxon>Spermatophyta</taxon>
        <taxon>Magnoliopsida</taxon>
        <taxon>eudicotyledons</taxon>
        <taxon>Gunneridae</taxon>
        <taxon>Pentapetalae</taxon>
        <taxon>rosids</taxon>
        <taxon>fabids</taxon>
        <taxon>Fabales</taxon>
        <taxon>Fabaceae</taxon>
        <taxon>Papilionoideae</taxon>
        <taxon>50 kb inversion clade</taxon>
        <taxon>dalbergioids sensu lato</taxon>
        <taxon>Dalbergieae</taxon>
        <taxon>Pterocarpus clade</taxon>
        <taxon>Arachis</taxon>
    </lineage>
</organism>
<dbReference type="GO" id="GO:0016070">
    <property type="term" value="P:RNA metabolic process"/>
    <property type="evidence" value="ECO:0007669"/>
    <property type="project" value="UniProtKB-ARBA"/>
</dbReference>
<dbReference type="Pfam" id="PF20431">
    <property type="entry name" value="E_motif"/>
    <property type="match status" value="1"/>
</dbReference>
<dbReference type="InterPro" id="IPR002885">
    <property type="entry name" value="PPR_rpt"/>
</dbReference>
<dbReference type="SUPFAM" id="SSF48452">
    <property type="entry name" value="TPR-like"/>
    <property type="match status" value="1"/>
</dbReference>
<evidence type="ECO:0000313" key="4">
    <source>
        <dbReference type="Proteomes" id="UP000289738"/>
    </source>
</evidence>
<feature type="repeat" description="PPR" evidence="2">
    <location>
        <begin position="651"/>
        <end position="685"/>
    </location>
</feature>
<accession>A0A445A0Q7</accession>
<dbReference type="Gene3D" id="1.25.40.10">
    <property type="entry name" value="Tetratricopeptide repeat domain"/>
    <property type="match status" value="5"/>
</dbReference>
<dbReference type="EMBL" id="SDMP01000013">
    <property type="protein sequence ID" value="RYR20014.1"/>
    <property type="molecule type" value="Genomic_DNA"/>
</dbReference>
<evidence type="ECO:0000256" key="2">
    <source>
        <dbReference type="PROSITE-ProRule" id="PRU00708"/>
    </source>
</evidence>
<name>A0A445A0Q7_ARAHY</name>
<dbReference type="InterPro" id="IPR011990">
    <property type="entry name" value="TPR-like_helical_dom_sf"/>
</dbReference>
<dbReference type="InterPro" id="IPR046848">
    <property type="entry name" value="E_motif"/>
</dbReference>
<reference evidence="3 4" key="1">
    <citation type="submission" date="2019-01" db="EMBL/GenBank/DDBJ databases">
        <title>Sequencing of cultivated peanut Arachis hypogaea provides insights into genome evolution and oil improvement.</title>
        <authorList>
            <person name="Chen X."/>
        </authorList>
    </citation>
    <scope>NUCLEOTIDE SEQUENCE [LARGE SCALE GENOMIC DNA]</scope>
    <source>
        <strain evidence="4">cv. Fuhuasheng</strain>
        <tissue evidence="3">Leaves</tissue>
    </source>
</reference>
<feature type="repeat" description="PPR" evidence="2">
    <location>
        <begin position="548"/>
        <end position="582"/>
    </location>
</feature>
<proteinExistence type="predicted"/>
<dbReference type="STRING" id="3818.A0A445A0Q7"/>
<comment type="caution">
    <text evidence="3">The sequence shown here is derived from an EMBL/GenBank/DDBJ whole genome shotgun (WGS) entry which is preliminary data.</text>
</comment>
<evidence type="ECO:0000313" key="3">
    <source>
        <dbReference type="EMBL" id="RYR20014.1"/>
    </source>
</evidence>
<dbReference type="Gene3D" id="3.40.50.720">
    <property type="entry name" value="NAD(P)-binding Rossmann-like Domain"/>
    <property type="match status" value="1"/>
</dbReference>
<dbReference type="AlphaFoldDB" id="A0A445A0Q7"/>
<sequence>MSVGQTCSTRARAPPETIEIFDDEDEDLEECPDLKKIAPHINSPPACHLLHLARDGAPPMTSQPHLTVAFWVVSRPLRRGSLLRGSTSSSSSPSSRPLHPLRPLSDYRTFVLVSLAGWGAFIYGNYKFFTRGKGNKEEVHILVNFTGKLDGTYSTVANTVMETFNKIFAVNTWGMFLCCREAKNRMKCGGRRGYNPVDDVAVHDRLKQRSSLSSFSRTNPVSPVPILPYLQMYNRSLCSACTRTLSHVTASTSKFIVHADNYNYAIPKHRFPNAQHLEPLTTQLESLFRSCSDSSLLPQVKQIHAWVTVCGMSDIDVLGSRIAGLYVLCGSIRDARNLFFRLELGYALPWNWMIRGFVMLGWHDFALLFYFMMLGSGVSPDKYTFPYIIKACGGSNNVALGKMVHNTIRSIGIHVDLFVGSALIKLYADNGCICDARQVFDELSVRDCVLWNVMLNGYVTSSDFNNAIETFQEMRNCYIKPNSVTFTCMLSLCSTRGMFYVGTQLHGLVIGSGFQHDSQVANTLLSMYSKCGNLVDACRLFDSMPQTDTVTWNGLIAGYVQNGLADEALTLFNAMISASVKPDSITFASFLPSIVESGSSSTKHCKEIHGYIVRHRIPFDVYLKSSLIDVYLKNRDVDTACKIFQQNTSVDVAVCTAMISGYVLNGLYIDAIDFFRWLVQEGMVPNCLTMAAVLPACAASASLRLGKELHCVILKNQLDSVLHVGSAITDMYSKCGRLDLAYQFFRRMPERDSVCWNSLITSFSQNGKPEMAINIFRGMGRSGTKFDSVSLSSALSASANIPALYSGKEMHGFVIRNAFTSDTIVTSALIDMYSKCGKLAMAQYVFDLMYWRNEISWNSIIAAYGNHGRPRECLDLFHEMLKAGIHPDHVTFLVIISACAHAGLVDEGISYFRCLTESYGICAKMEHYACMVDLYGRVGCLHEALDTIKSMPRAPDAGVWGTLLGACRVHGNVELARLASEHLLELDPQNSGYYVLLSNIHAGAGEWSDVLKIRSRMKEKGVQKICGYSWIDVNGSTHMFSAADGSHPQSFEIYMILESRLLELKKQGYVPQPYLPLHPQVVVKT</sequence>
<gene>
    <name evidence="3" type="ORF">Ahy_B03g065081</name>
</gene>
<feature type="repeat" description="PPR" evidence="2">
    <location>
        <begin position="853"/>
        <end position="887"/>
    </location>
</feature>
<evidence type="ECO:0008006" key="5">
    <source>
        <dbReference type="Google" id="ProtNLM"/>
    </source>
</evidence>
<dbReference type="SUPFAM" id="SSF51735">
    <property type="entry name" value="NAD(P)-binding Rossmann-fold domains"/>
    <property type="match status" value="1"/>
</dbReference>
<keyword evidence="4" id="KW-1185">Reference proteome</keyword>
<dbReference type="FunFam" id="1.25.40.10:FF:000344">
    <property type="entry name" value="Pentatricopeptide repeat-containing protein"/>
    <property type="match status" value="1"/>
</dbReference>
<dbReference type="NCBIfam" id="TIGR00756">
    <property type="entry name" value="PPR"/>
    <property type="match status" value="5"/>
</dbReference>
<feature type="repeat" description="PPR" evidence="2">
    <location>
        <begin position="517"/>
        <end position="547"/>
    </location>
</feature>
<evidence type="ECO:0000256" key="1">
    <source>
        <dbReference type="ARBA" id="ARBA00022737"/>
    </source>
</evidence>
<dbReference type="FunFam" id="1.25.40.10:FF:000158">
    <property type="entry name" value="pentatricopeptide repeat-containing protein At2g33680"/>
    <property type="match status" value="1"/>
</dbReference>
<dbReference type="FunFam" id="1.25.40.10:FF:000073">
    <property type="entry name" value="Pentatricopeptide repeat-containing protein chloroplastic"/>
    <property type="match status" value="1"/>
</dbReference>
<keyword evidence="1" id="KW-0677">Repeat</keyword>
<dbReference type="Pfam" id="PF01535">
    <property type="entry name" value="PPR"/>
    <property type="match status" value="7"/>
</dbReference>
<dbReference type="InterPro" id="IPR036291">
    <property type="entry name" value="NAD(P)-bd_dom_sf"/>
</dbReference>
<dbReference type="PANTHER" id="PTHR47928:SF146">
    <property type="entry name" value="DYW DOMAIN-CONTAINING PROTEIN"/>
    <property type="match status" value="1"/>
</dbReference>
<dbReference type="Pfam" id="PF13041">
    <property type="entry name" value="PPR_2"/>
    <property type="match status" value="4"/>
</dbReference>
<dbReference type="FunFam" id="1.25.40.10:FF:000444">
    <property type="entry name" value="Pentatricopeptide repeat-containing protein"/>
    <property type="match status" value="1"/>
</dbReference>
<dbReference type="InterPro" id="IPR050421">
    <property type="entry name" value="PPR"/>
</dbReference>
<protein>
    <recommendedName>
        <fullName evidence="5">Pentatricopeptide repeat-containing protein</fullName>
    </recommendedName>
</protein>
<feature type="repeat" description="PPR" evidence="2">
    <location>
        <begin position="447"/>
        <end position="481"/>
    </location>
</feature>
<dbReference type="PROSITE" id="PS51375">
    <property type="entry name" value="PPR"/>
    <property type="match status" value="6"/>
</dbReference>
<dbReference type="PANTHER" id="PTHR47928">
    <property type="entry name" value="REPEAT-CONTAINING PROTEIN, PUTATIVE-RELATED"/>
    <property type="match status" value="1"/>
</dbReference>
<feature type="repeat" description="PPR" evidence="2">
    <location>
        <begin position="752"/>
        <end position="786"/>
    </location>
</feature>
<dbReference type="Proteomes" id="UP000289738">
    <property type="component" value="Chromosome B03"/>
</dbReference>